<evidence type="ECO:0000313" key="3">
    <source>
        <dbReference type="EMBL" id="MEG3156312.1"/>
    </source>
</evidence>
<dbReference type="Proteomes" id="UP001334501">
    <property type="component" value="Unassembled WGS sequence"/>
</dbReference>
<dbReference type="PANTHER" id="PTHR33055:SF13">
    <property type="entry name" value="TRANSPOSASE"/>
    <property type="match status" value="1"/>
</dbReference>
<dbReference type="InterPro" id="IPR003346">
    <property type="entry name" value="Transposase_20"/>
</dbReference>
<comment type="caution">
    <text evidence="3">The sequence shown here is derived from an EMBL/GenBank/DDBJ whole genome shotgun (WGS) entry which is preliminary data.</text>
</comment>
<keyword evidence="4" id="KW-1185">Reference proteome</keyword>
<name>A0ABU7YL26_9GAMM</name>
<dbReference type="RefSeq" id="WP_412698773.1">
    <property type="nucleotide sequence ID" value="NZ_JAXGFO010000001.1"/>
</dbReference>
<evidence type="ECO:0000313" key="4">
    <source>
        <dbReference type="Proteomes" id="UP001334501"/>
    </source>
</evidence>
<dbReference type="Pfam" id="PF02371">
    <property type="entry name" value="Transposase_20"/>
    <property type="match status" value="1"/>
</dbReference>
<feature type="domain" description="Transposase IS116/IS110/IS902 C-terminal" evidence="2">
    <location>
        <begin position="185"/>
        <end position="267"/>
    </location>
</feature>
<dbReference type="EMBL" id="JAXGFO010000001">
    <property type="protein sequence ID" value="MEG3156312.1"/>
    <property type="molecule type" value="Genomic_DNA"/>
</dbReference>
<accession>A0ABU7YL26</accession>
<dbReference type="InterPro" id="IPR047650">
    <property type="entry name" value="Transpos_IS110"/>
</dbReference>
<proteinExistence type="predicted"/>
<gene>
    <name evidence="3" type="ORF">SNE33_00080</name>
</gene>
<organism evidence="3 4">
    <name type="scientific">Lysobacter zhanggongensis</name>
    <dbReference type="NCBI Taxonomy" id="1774951"/>
    <lineage>
        <taxon>Bacteria</taxon>
        <taxon>Pseudomonadati</taxon>
        <taxon>Pseudomonadota</taxon>
        <taxon>Gammaproteobacteria</taxon>
        <taxon>Lysobacterales</taxon>
        <taxon>Lysobacteraceae</taxon>
        <taxon>Lysobacter</taxon>
    </lineage>
</organism>
<dbReference type="Pfam" id="PF01548">
    <property type="entry name" value="DEDD_Tnp_IS110"/>
    <property type="match status" value="1"/>
</dbReference>
<protein>
    <submittedName>
        <fullName evidence="3">Transposase</fullName>
    </submittedName>
</protein>
<dbReference type="PANTHER" id="PTHR33055">
    <property type="entry name" value="TRANSPOSASE FOR INSERTION SEQUENCE ELEMENT IS1111A"/>
    <property type="match status" value="1"/>
</dbReference>
<dbReference type="InterPro" id="IPR002525">
    <property type="entry name" value="Transp_IS110-like_N"/>
</dbReference>
<feature type="domain" description="Transposase IS110-like N-terminal" evidence="1">
    <location>
        <begin position="4"/>
        <end position="149"/>
    </location>
</feature>
<evidence type="ECO:0000259" key="2">
    <source>
        <dbReference type="Pfam" id="PF02371"/>
    </source>
</evidence>
<evidence type="ECO:0000259" key="1">
    <source>
        <dbReference type="Pfam" id="PF01548"/>
    </source>
</evidence>
<sequence length="309" mass="34246">MTAVGIDVSKAMLDLAFNDATKVYRFHNTPAGIRRLVELLRARPGVRIVLEATGGYEEAVLDTCAEAGLWIARINPRQARDFARAAGQLAKTDNLDARMLAEMAAVFHARLRRHVPAEPWQAELKCWLRRRRQIVDNIQRSRQQMALTLPAIRLLVKKTLVSQQRELATVDAALKALLQAHTTPALSSTKGLGPVFQTTALALLPELGLLSRHQIAKLVGVAPLNRDSGKTQGKRQIYGGRSEVRVALYMATLSAVRWDPTMRAHYQQLRARGKLAKVALVACMRKLLTIVNARRRDELQGMDAIACAA</sequence>
<reference evidence="3 4" key="1">
    <citation type="journal article" date="2017" name="Curr. Microbiol.">
        <title>Lysobacter zhanggongensis sp. nov. Isolated from a Pit Mud.</title>
        <authorList>
            <person name="Zhang X.F."/>
            <person name="Wang H.H."/>
            <person name="Sun X.Y."/>
            <person name="Pan C.M."/>
        </authorList>
    </citation>
    <scope>NUCLEOTIDE SEQUENCE [LARGE SCALE GENOMIC DNA]</scope>
    <source>
        <strain evidence="3 4">ZGLJ7-1</strain>
    </source>
</reference>